<dbReference type="PANTHER" id="PTHR30531:SF12">
    <property type="entry name" value="FLAGELLAR BIOSYNTHETIC PROTEIN FLHB"/>
    <property type="match status" value="1"/>
</dbReference>
<dbReference type="OrthoDB" id="5244399at2"/>
<dbReference type="AlphaFoldDB" id="A0A6G1X3D2"/>
<dbReference type="InterPro" id="IPR029025">
    <property type="entry name" value="T3SS_substrate_exporter_C"/>
</dbReference>
<dbReference type="EMBL" id="WJNH01000002">
    <property type="protein sequence ID" value="MRG85415.1"/>
    <property type="molecule type" value="Genomic_DNA"/>
</dbReference>
<dbReference type="Pfam" id="PF01312">
    <property type="entry name" value="Bac_export_2"/>
    <property type="match status" value="1"/>
</dbReference>
<sequence length="93" mass="10374">MNNDLPNKRKQAVALSYHEKRDTAPKVVAKGKGTIAENIIDMANENNVPVEENAALVDLLSTLNTNDTIPEELYQVVAEVFAFIYQVDKQSQK</sequence>
<dbReference type="Gene3D" id="3.40.1690.10">
    <property type="entry name" value="secretion proteins EscU"/>
    <property type="match status" value="1"/>
</dbReference>
<proteinExistence type="predicted"/>
<dbReference type="RefSeq" id="WP_153727371.1">
    <property type="nucleotide sequence ID" value="NZ_WJNH01000002.1"/>
</dbReference>
<name>A0A6G1X3D2_9BACI</name>
<dbReference type="SUPFAM" id="SSF160544">
    <property type="entry name" value="EscU C-terminal domain-like"/>
    <property type="match status" value="1"/>
</dbReference>
<dbReference type="Proteomes" id="UP000480185">
    <property type="component" value="Unassembled WGS sequence"/>
</dbReference>
<evidence type="ECO:0008006" key="3">
    <source>
        <dbReference type="Google" id="ProtNLM"/>
    </source>
</evidence>
<accession>A0A6G1X3D2</accession>
<reference evidence="1 2" key="1">
    <citation type="submission" date="2019-11" db="EMBL/GenBank/DDBJ databases">
        <authorList>
            <person name="Li J."/>
        </authorList>
    </citation>
    <scope>NUCLEOTIDE SEQUENCE [LARGE SCALE GENOMIC DNA]</scope>
    <source>
        <strain evidence="1 2">J4</strain>
    </source>
</reference>
<evidence type="ECO:0000313" key="2">
    <source>
        <dbReference type="Proteomes" id="UP000480185"/>
    </source>
</evidence>
<dbReference type="GO" id="GO:0009306">
    <property type="term" value="P:protein secretion"/>
    <property type="evidence" value="ECO:0007669"/>
    <property type="project" value="InterPro"/>
</dbReference>
<gene>
    <name evidence="1" type="ORF">GH754_03620</name>
</gene>
<dbReference type="GO" id="GO:0005886">
    <property type="term" value="C:plasma membrane"/>
    <property type="evidence" value="ECO:0007669"/>
    <property type="project" value="TreeGrafter"/>
</dbReference>
<keyword evidence="2" id="KW-1185">Reference proteome</keyword>
<dbReference type="PANTHER" id="PTHR30531">
    <property type="entry name" value="FLAGELLAR BIOSYNTHETIC PROTEIN FLHB"/>
    <property type="match status" value="1"/>
</dbReference>
<organism evidence="1 2">
    <name type="scientific">Salinibacillus xinjiangensis</name>
    <dbReference type="NCBI Taxonomy" id="1229268"/>
    <lineage>
        <taxon>Bacteria</taxon>
        <taxon>Bacillati</taxon>
        <taxon>Bacillota</taxon>
        <taxon>Bacilli</taxon>
        <taxon>Bacillales</taxon>
        <taxon>Bacillaceae</taxon>
        <taxon>Salinibacillus</taxon>
    </lineage>
</organism>
<evidence type="ECO:0000313" key="1">
    <source>
        <dbReference type="EMBL" id="MRG85415.1"/>
    </source>
</evidence>
<dbReference type="InterPro" id="IPR006135">
    <property type="entry name" value="T3SS_substrate_exporter"/>
</dbReference>
<comment type="caution">
    <text evidence="1">The sequence shown here is derived from an EMBL/GenBank/DDBJ whole genome shotgun (WGS) entry which is preliminary data.</text>
</comment>
<protein>
    <recommendedName>
        <fullName evidence="3">Type III secretion system protein</fullName>
    </recommendedName>
</protein>